<dbReference type="Proteomes" id="UP000224413">
    <property type="component" value="Unassembled WGS sequence"/>
</dbReference>
<comment type="caution">
    <text evidence="1">The sequence shown here is derived from an EMBL/GenBank/DDBJ whole genome shotgun (WGS) entry which is preliminary data.</text>
</comment>
<feature type="non-terminal residue" evidence="1">
    <location>
        <position position="36"/>
    </location>
</feature>
<accession>A0A9X6WVK3</accession>
<dbReference type="EMBL" id="NUWJ01000351">
    <property type="protein sequence ID" value="PFK06199.1"/>
    <property type="molecule type" value="Genomic_DNA"/>
</dbReference>
<reference evidence="1 2" key="1">
    <citation type="submission" date="2017-09" db="EMBL/GenBank/DDBJ databases">
        <title>Large-scale bioinformatics analysis of Bacillus genomes uncovers conserved roles of natural products in bacterial physiology.</title>
        <authorList>
            <consortium name="Agbiome Team Llc"/>
            <person name="Bleich R.M."/>
            <person name="Grubbs K.J."/>
            <person name="Santa Maria K.C."/>
            <person name="Allen S.E."/>
            <person name="Farag S."/>
            <person name="Shank E.A."/>
            <person name="Bowers A."/>
        </authorList>
    </citation>
    <scope>NUCLEOTIDE SEQUENCE [LARGE SCALE GENOMIC DNA]</scope>
    <source>
        <strain evidence="1 2">AFS083741</strain>
    </source>
</reference>
<gene>
    <name evidence="1" type="ORF">COI98_30365</name>
</gene>
<dbReference type="AlphaFoldDB" id="A0A9X6WVK3"/>
<evidence type="ECO:0000313" key="1">
    <source>
        <dbReference type="EMBL" id="PFK06199.1"/>
    </source>
</evidence>
<proteinExistence type="predicted"/>
<organism evidence="1 2">
    <name type="scientific">Bacillus cereus</name>
    <dbReference type="NCBI Taxonomy" id="1396"/>
    <lineage>
        <taxon>Bacteria</taxon>
        <taxon>Bacillati</taxon>
        <taxon>Bacillota</taxon>
        <taxon>Bacilli</taxon>
        <taxon>Bacillales</taxon>
        <taxon>Bacillaceae</taxon>
        <taxon>Bacillus</taxon>
        <taxon>Bacillus cereus group</taxon>
    </lineage>
</organism>
<sequence length="36" mass="4212">MNTFINKNGIIVITNTRRIQNVANIYGYIRVRTCLK</sequence>
<protein>
    <submittedName>
        <fullName evidence="1">Recombinase</fullName>
    </submittedName>
</protein>
<name>A0A9X6WVK3_BACCE</name>
<evidence type="ECO:0000313" key="2">
    <source>
        <dbReference type="Proteomes" id="UP000224413"/>
    </source>
</evidence>